<dbReference type="RefSeq" id="WP_133580067.1">
    <property type="nucleotide sequence ID" value="NZ_SNYJ01000005.1"/>
</dbReference>
<accession>A0A4R6U8E7</accession>
<organism evidence="1 2">
    <name type="scientific">Aureibacillus halotolerans</name>
    <dbReference type="NCBI Taxonomy" id="1508390"/>
    <lineage>
        <taxon>Bacteria</taxon>
        <taxon>Bacillati</taxon>
        <taxon>Bacillota</taxon>
        <taxon>Bacilli</taxon>
        <taxon>Bacillales</taxon>
        <taxon>Bacillaceae</taxon>
        <taxon>Aureibacillus</taxon>
    </lineage>
</organism>
<dbReference type="Pfam" id="PF01546">
    <property type="entry name" value="Peptidase_M20"/>
    <property type="match status" value="1"/>
</dbReference>
<dbReference type="Proteomes" id="UP000295632">
    <property type="component" value="Unassembled WGS sequence"/>
</dbReference>
<dbReference type="GO" id="GO:0016787">
    <property type="term" value="F:hydrolase activity"/>
    <property type="evidence" value="ECO:0007669"/>
    <property type="project" value="InterPro"/>
</dbReference>
<gene>
    <name evidence="1" type="ORF">EV213_105231</name>
</gene>
<name>A0A4R6U8E7_9BACI</name>
<protein>
    <submittedName>
        <fullName evidence="1">Arginine utilization protein RocB</fullName>
    </submittedName>
</protein>
<dbReference type="Gene3D" id="3.40.630.10">
    <property type="entry name" value="Zn peptidases"/>
    <property type="match status" value="1"/>
</dbReference>
<evidence type="ECO:0000313" key="1">
    <source>
        <dbReference type="EMBL" id="TDQ40885.1"/>
    </source>
</evidence>
<dbReference type="AlphaFoldDB" id="A0A4R6U8E7"/>
<dbReference type="PIRSF" id="PIRSF010386">
    <property type="entry name" value="RocB"/>
    <property type="match status" value="1"/>
</dbReference>
<dbReference type="InterPro" id="IPR002933">
    <property type="entry name" value="Peptidase_M20"/>
</dbReference>
<reference evidence="1 2" key="1">
    <citation type="submission" date="2019-03" db="EMBL/GenBank/DDBJ databases">
        <title>Genomic Encyclopedia of Type Strains, Phase IV (KMG-IV): sequencing the most valuable type-strain genomes for metagenomic binning, comparative biology and taxonomic classification.</title>
        <authorList>
            <person name="Goeker M."/>
        </authorList>
    </citation>
    <scope>NUCLEOTIDE SEQUENCE [LARGE SCALE GENOMIC DNA]</scope>
    <source>
        <strain evidence="1 2">DSM 28697</strain>
    </source>
</reference>
<proteinExistence type="predicted"/>
<dbReference type="EMBL" id="SNYJ01000005">
    <property type="protein sequence ID" value="TDQ40885.1"/>
    <property type="molecule type" value="Genomic_DNA"/>
</dbReference>
<sequence length="536" mass="60214">MAQWSTKEELRHLLSELVAIPSITGSEAEEQFPSHVAEKLRSLDYFQQHPEKLQLHATGDGRSVLTALVKNRADVKETVVLISHFDVVEVDCYGDLKSISFQLEALTQQMYQTKDRLPKDVQEDLRQGEWVFGRGCLDMKAGLAVQMSLLEQAAAGEFQGNVLLLTVPDEEVNSVGMRAAIPIVNDIAEAHGLSYQFVINSEPMQFPNRVSRSVELGSIGKVLPGFYCLGKETHVKEPHTGLNGNFMASQITCEMEVASAFSENGEKGVTPPPTNLIQQSIHRAYSVTTPYRAVTMFHLFLMEKTAEDHLEALVKTAKTAARKIEETYRESAKRHPIPEERGRDWEVNVMTYAELYAHACQTFGKERIEELIATTLAADEALDDREKTIHVVDALALKCQQLAPLIVVFFAPPYYPPITSLDDNCMKVVTDALMKGAKEQHHVEINFVNYHIGITDLSYVGHEKTKITSAFSEQMPVWDRTYSIPFEAMARFQAPVINIGPYGKDLHKWTERLETTYSFQTLPALLTTALHAIFDR</sequence>
<dbReference type="OrthoDB" id="9815360at2"/>
<dbReference type="PANTHER" id="PTHR43808">
    <property type="entry name" value="ACETYLORNITHINE DEACETYLASE"/>
    <property type="match status" value="1"/>
</dbReference>
<dbReference type="SUPFAM" id="SSF53187">
    <property type="entry name" value="Zn-dependent exopeptidases"/>
    <property type="match status" value="1"/>
</dbReference>
<comment type="caution">
    <text evidence="1">The sequence shown here is derived from an EMBL/GenBank/DDBJ whole genome shotgun (WGS) entry which is preliminary data.</text>
</comment>
<keyword evidence="2" id="KW-1185">Reference proteome</keyword>
<dbReference type="PANTHER" id="PTHR43808:SF27">
    <property type="entry name" value="PROTEIN ROCB"/>
    <property type="match status" value="1"/>
</dbReference>
<dbReference type="InterPro" id="IPR012166">
    <property type="entry name" value="Uncharacterised_RocB"/>
</dbReference>
<dbReference type="InterPro" id="IPR050072">
    <property type="entry name" value="Peptidase_M20A"/>
</dbReference>
<evidence type="ECO:0000313" key="2">
    <source>
        <dbReference type="Proteomes" id="UP000295632"/>
    </source>
</evidence>